<evidence type="ECO:0000313" key="2">
    <source>
        <dbReference type="EMBL" id="TXN16376.1"/>
    </source>
</evidence>
<feature type="domain" description="HTH cro/C1-type" evidence="1">
    <location>
        <begin position="4"/>
        <end position="56"/>
    </location>
</feature>
<organism evidence="2 3">
    <name type="scientific">Vibrio parahaemolyticus</name>
    <dbReference type="NCBI Taxonomy" id="670"/>
    <lineage>
        <taxon>Bacteria</taxon>
        <taxon>Pseudomonadati</taxon>
        <taxon>Pseudomonadota</taxon>
        <taxon>Gammaproteobacteria</taxon>
        <taxon>Vibrionales</taxon>
        <taxon>Vibrionaceae</taxon>
        <taxon>Vibrio</taxon>
    </lineage>
</organism>
<dbReference type="InterPro" id="IPR001387">
    <property type="entry name" value="Cro/C1-type_HTH"/>
</dbReference>
<dbReference type="Gene3D" id="1.10.260.40">
    <property type="entry name" value="lambda repressor-like DNA-binding domains"/>
    <property type="match status" value="1"/>
</dbReference>
<dbReference type="Pfam" id="PF01381">
    <property type="entry name" value="HTH_3"/>
    <property type="match status" value="1"/>
</dbReference>
<evidence type="ECO:0000313" key="3">
    <source>
        <dbReference type="Proteomes" id="UP000321504"/>
    </source>
</evidence>
<dbReference type="AlphaFoldDB" id="A0AA46L5Q2"/>
<dbReference type="EMBL" id="VRMQ01000002">
    <property type="protein sequence ID" value="TXN16376.1"/>
    <property type="molecule type" value="Genomic_DNA"/>
</dbReference>
<gene>
    <name evidence="2" type="ORF">FVP01_10470</name>
</gene>
<reference evidence="2 3" key="1">
    <citation type="submission" date="2019-08" db="EMBL/GenBank/DDBJ databases">
        <title>Emerging of two pre-pandemic pathogenic O4:KUT lineages of Vibrio parahaemolyticus in coastal eastern China.</title>
        <authorList>
            <person name="Yu H."/>
        </authorList>
    </citation>
    <scope>NUCLEOTIDE SEQUENCE [LARGE SCALE GENOMIC DNA]</scope>
    <source>
        <strain evidence="2 3">HZ17-383</strain>
    </source>
</reference>
<evidence type="ECO:0000259" key="1">
    <source>
        <dbReference type="PROSITE" id="PS50943"/>
    </source>
</evidence>
<dbReference type="SUPFAM" id="SSF47413">
    <property type="entry name" value="lambda repressor-like DNA-binding domains"/>
    <property type="match status" value="1"/>
</dbReference>
<dbReference type="CDD" id="cd00093">
    <property type="entry name" value="HTH_XRE"/>
    <property type="match status" value="1"/>
</dbReference>
<proteinExistence type="predicted"/>
<dbReference type="InterPro" id="IPR010982">
    <property type="entry name" value="Lambda_DNA-bd_dom_sf"/>
</dbReference>
<accession>A0AA46L5Q2</accession>
<dbReference type="GO" id="GO:0003677">
    <property type="term" value="F:DNA binding"/>
    <property type="evidence" value="ECO:0007669"/>
    <property type="project" value="InterPro"/>
</dbReference>
<protein>
    <submittedName>
        <fullName evidence="2">Helix-turn-helix transcriptional regulator</fullName>
    </submittedName>
</protein>
<name>A0AA46L5Q2_VIBPH</name>
<dbReference type="RefSeq" id="WP_021486590.1">
    <property type="nucleotide sequence ID" value="NZ_CANUIA010000003.1"/>
</dbReference>
<dbReference type="PROSITE" id="PS50943">
    <property type="entry name" value="HTH_CROC1"/>
    <property type="match status" value="1"/>
</dbReference>
<sequence>MNRIKDYRTNLGITQQQLADELGVYQATVNRYEKGRSPNLKTCWQIINALCSLGAKCKFQDVFPDNTAPKKTA</sequence>
<dbReference type="SMART" id="SM00530">
    <property type="entry name" value="HTH_XRE"/>
    <property type="match status" value="1"/>
</dbReference>
<dbReference type="Proteomes" id="UP000321504">
    <property type="component" value="Unassembled WGS sequence"/>
</dbReference>
<comment type="caution">
    <text evidence="2">The sequence shown here is derived from an EMBL/GenBank/DDBJ whole genome shotgun (WGS) entry which is preliminary data.</text>
</comment>